<feature type="transmembrane region" description="Helical" evidence="1">
    <location>
        <begin position="869"/>
        <end position="886"/>
    </location>
</feature>
<keyword evidence="3" id="KW-1185">Reference proteome</keyword>
<feature type="transmembrane region" description="Helical" evidence="1">
    <location>
        <begin position="424"/>
        <end position="443"/>
    </location>
</feature>
<dbReference type="RefSeq" id="WP_188699895.1">
    <property type="nucleotide sequence ID" value="NZ_BMMQ01000002.1"/>
</dbReference>
<dbReference type="EMBL" id="BMMQ01000002">
    <property type="protein sequence ID" value="GGO60362.1"/>
    <property type="molecule type" value="Genomic_DNA"/>
</dbReference>
<feature type="transmembrane region" description="Helical" evidence="1">
    <location>
        <begin position="839"/>
        <end position="857"/>
    </location>
</feature>
<feature type="transmembrane region" description="Helical" evidence="1">
    <location>
        <begin position="458"/>
        <end position="481"/>
    </location>
</feature>
<evidence type="ECO:0008006" key="4">
    <source>
        <dbReference type="Google" id="ProtNLM"/>
    </source>
</evidence>
<feature type="transmembrane region" description="Helical" evidence="1">
    <location>
        <begin position="297"/>
        <end position="317"/>
    </location>
</feature>
<comment type="caution">
    <text evidence="2">The sequence shown here is derived from an EMBL/GenBank/DDBJ whole genome shotgun (WGS) entry which is preliminary data.</text>
</comment>
<keyword evidence="1" id="KW-1133">Transmembrane helix</keyword>
<reference evidence="3" key="1">
    <citation type="journal article" date="2019" name="Int. J. Syst. Evol. Microbiol.">
        <title>The Global Catalogue of Microorganisms (GCM) 10K type strain sequencing project: providing services to taxonomists for standard genome sequencing and annotation.</title>
        <authorList>
            <consortium name="The Broad Institute Genomics Platform"/>
            <consortium name="The Broad Institute Genome Sequencing Center for Infectious Disease"/>
            <person name="Wu L."/>
            <person name="Ma J."/>
        </authorList>
    </citation>
    <scope>NUCLEOTIDE SEQUENCE [LARGE SCALE GENOMIC DNA]</scope>
    <source>
        <strain evidence="3">CGMCC 4.7181</strain>
    </source>
</reference>
<feature type="transmembrane region" description="Helical" evidence="1">
    <location>
        <begin position="41"/>
        <end position="64"/>
    </location>
</feature>
<proteinExistence type="predicted"/>
<sequence length="931" mass="101861">MSTPERIPAPAPPRHTPLYGWLAGRMARWERGDEAASRRSIGAVWSTCVLLLIGCAVLLFGPIVNAPTSLDDVLDTTRDAAHDRWIARETSVEMSLELGDDGRLRAQVVESFTAFFPDDIDESGIERTVLAELEGHDLNPRLSSATLDGEAIEPDERRSATRTSWVLDAGERLSGDHEFSLAYSLDDLAYDTEDPSSGRRIQTIYWDAFGPEFEQGSAKTAFSITMPRELSDALVSGPRGAVYWTIIGSSAVLEPESVGPGLVRYSVTNDQNLPPYASMTIEADFDEGTFSMPTPTVLFWLMLLGPFLPLALCAVLLTSALAARAALWSDAEGDPWIVARFTPPKGVSPSVAARVMRARRTVRLVDFVARYQGEPSARHERQLAREARLAASPGLAIARPSGYRSSKAWREQFEQKLRRRPRGLVTHVLLAAAVVLVGAQFALTRQLAGHERIGLEWWPVAATGLLIVLAVITASVVLTAAPLTPRGAKLRDAVEGIRLYDRGANLGELVDIHDRLLPYALMTRTPRESARTIQRVLADARIEPDRTPRGLPALRASVRVVPVLAVAAAIVFVSVFPGPTSDAPGSASYELDRPGRYGVSVQRFDAEAGIAGGSADPRIEVTETLDVTVLDAGRTPQLFRDWHDRVDGHDTRLSVTEVRVDGSPVPFEQERVSAPRVQADHAMMQTRIEAPWPGTHTVEIDYVVASPVATVRTADGWQQRIRWAALAPGWDWDWDDYDTPLESASASLRVPEELASLAAEAPTGWEIDRRDREDREAEVTRAGDVTTMRFAGPGEYGLDTEYDDSDAGIQLVFDEGTFAQAGTRAEWRAMRIAEARPVWIQYVFALPAFAAGIIGVLRRPRRGTAREAVSFVSIGFTIASIVTWFWGSVNAYGEEPWFAVPGIIMLANIALAITASVLMWRTGPSPAPRTG</sequence>
<gene>
    <name evidence="2" type="ORF">GCM10010910_05610</name>
</gene>
<evidence type="ECO:0000313" key="2">
    <source>
        <dbReference type="EMBL" id="GGO60362.1"/>
    </source>
</evidence>
<feature type="transmembrane region" description="Helical" evidence="1">
    <location>
        <begin position="556"/>
        <end position="576"/>
    </location>
</feature>
<evidence type="ECO:0000313" key="3">
    <source>
        <dbReference type="Proteomes" id="UP000638043"/>
    </source>
</evidence>
<feature type="transmembrane region" description="Helical" evidence="1">
    <location>
        <begin position="898"/>
        <end position="920"/>
    </location>
</feature>
<dbReference type="Proteomes" id="UP000638043">
    <property type="component" value="Unassembled WGS sequence"/>
</dbReference>
<organism evidence="2 3">
    <name type="scientific">Microbacterium nanhaiense</name>
    <dbReference type="NCBI Taxonomy" id="1301026"/>
    <lineage>
        <taxon>Bacteria</taxon>
        <taxon>Bacillati</taxon>
        <taxon>Actinomycetota</taxon>
        <taxon>Actinomycetes</taxon>
        <taxon>Micrococcales</taxon>
        <taxon>Microbacteriaceae</taxon>
        <taxon>Microbacterium</taxon>
    </lineage>
</organism>
<name>A0ABQ2MZ40_9MICO</name>
<evidence type="ECO:0000256" key="1">
    <source>
        <dbReference type="SAM" id="Phobius"/>
    </source>
</evidence>
<keyword evidence="1" id="KW-0812">Transmembrane</keyword>
<protein>
    <recommendedName>
        <fullName evidence="4">DUF2207 domain-containing protein</fullName>
    </recommendedName>
</protein>
<keyword evidence="1" id="KW-0472">Membrane</keyword>
<accession>A0ABQ2MZ40</accession>